<keyword evidence="4" id="KW-1185">Reference proteome</keyword>
<dbReference type="RefSeq" id="WP_289825227.1">
    <property type="nucleotide sequence ID" value="NZ_JAUEIE010000005.1"/>
</dbReference>
<evidence type="ECO:0000313" key="5">
    <source>
        <dbReference type="Proteomes" id="UP001168478"/>
    </source>
</evidence>
<accession>A0AAW7JYZ9</accession>
<dbReference type="EMBL" id="JAUEIF010000014">
    <property type="protein sequence ID" value="MDN0026246.1"/>
    <property type="molecule type" value="Genomic_DNA"/>
</dbReference>
<keyword evidence="1" id="KW-0812">Transmembrane</keyword>
<sequence length="114" mass="12490">MERVKLSKQAKTALKSLRGGVVACPESMIQSDFNSGARELQSHGLAVCHEEENRNVEAVRLTDKGKLYLEDNPHLYNPIDWKWVVTTAIAVVAAVAAIAALFVSCAIYLHLSVL</sequence>
<keyword evidence="1" id="KW-0472">Membrane</keyword>
<evidence type="ECO:0000313" key="4">
    <source>
        <dbReference type="Proteomes" id="UP001167831"/>
    </source>
</evidence>
<dbReference type="Proteomes" id="UP001168478">
    <property type="component" value="Unassembled WGS sequence"/>
</dbReference>
<name>A0AAW7JYZ9_9BACT</name>
<feature type="transmembrane region" description="Helical" evidence="1">
    <location>
        <begin position="83"/>
        <end position="111"/>
    </location>
</feature>
<dbReference type="Proteomes" id="UP001167831">
    <property type="component" value="Unassembled WGS sequence"/>
</dbReference>
<comment type="caution">
    <text evidence="3">The sequence shown here is derived from an EMBL/GenBank/DDBJ whole genome shotgun (WGS) entry which is preliminary data.</text>
</comment>
<protein>
    <submittedName>
        <fullName evidence="3">Uncharacterized protein</fullName>
    </submittedName>
</protein>
<reference evidence="3" key="2">
    <citation type="submission" date="2023-08" db="EMBL/GenBank/DDBJ databases">
        <title>Identification and characterization of horizontal gene transfer across gut microbiota members of farm animals based on homology search.</title>
        <authorList>
            <person name="Schwarzerova J."/>
            <person name="Nykrynova M."/>
            <person name="Jureckova K."/>
            <person name="Cejkova D."/>
            <person name="Rychlik I."/>
        </authorList>
    </citation>
    <scope>NUCLEOTIDE SEQUENCE</scope>
    <source>
        <strain evidence="3">ET15</strain>
        <strain evidence="2">ET37</strain>
    </source>
</reference>
<evidence type="ECO:0000313" key="3">
    <source>
        <dbReference type="EMBL" id="MDN0026246.1"/>
    </source>
</evidence>
<dbReference type="EMBL" id="JAUEIE010000005">
    <property type="protein sequence ID" value="MDN0022717.1"/>
    <property type="molecule type" value="Genomic_DNA"/>
</dbReference>
<gene>
    <name evidence="2" type="ORF">QVN81_06720</name>
    <name evidence="3" type="ORF">QVN84_12075</name>
</gene>
<proteinExistence type="predicted"/>
<dbReference type="AlphaFoldDB" id="A0AAW7JYZ9"/>
<keyword evidence="1" id="KW-1133">Transmembrane helix</keyword>
<organism evidence="3 5">
    <name type="scientific">Leyella lascolaii</name>
    <dbReference type="NCBI Taxonomy" id="1776379"/>
    <lineage>
        <taxon>Bacteria</taxon>
        <taxon>Pseudomonadati</taxon>
        <taxon>Bacteroidota</taxon>
        <taxon>Bacteroidia</taxon>
        <taxon>Bacteroidales</taxon>
        <taxon>Prevotellaceae</taxon>
        <taxon>Leyella</taxon>
    </lineage>
</organism>
<evidence type="ECO:0000256" key="1">
    <source>
        <dbReference type="SAM" id="Phobius"/>
    </source>
</evidence>
<evidence type="ECO:0000313" key="2">
    <source>
        <dbReference type="EMBL" id="MDN0022717.1"/>
    </source>
</evidence>
<reference evidence="3" key="1">
    <citation type="submission" date="2023-06" db="EMBL/GenBank/DDBJ databases">
        <authorList>
            <person name="Zeman M."/>
            <person name="Kubasova T."/>
            <person name="Jahodarova E."/>
            <person name="Nykrynova M."/>
            <person name="Rychlik I."/>
        </authorList>
    </citation>
    <scope>NUCLEOTIDE SEQUENCE</scope>
    <source>
        <strain evidence="3">ET15</strain>
        <strain evidence="2">ET37</strain>
    </source>
</reference>